<dbReference type="SUPFAM" id="SSF46626">
    <property type="entry name" value="Cytochrome c"/>
    <property type="match status" value="2"/>
</dbReference>
<dbReference type="GO" id="GO:0020037">
    <property type="term" value="F:heme binding"/>
    <property type="evidence" value="ECO:0007669"/>
    <property type="project" value="InterPro"/>
</dbReference>
<dbReference type="InterPro" id="IPR050597">
    <property type="entry name" value="Cytochrome_c_Oxidase_Subunit"/>
</dbReference>
<organism evidence="10 11">
    <name type="scientific">Burkholderia humptydooensis</name>
    <dbReference type="NCBI Taxonomy" id="430531"/>
    <lineage>
        <taxon>Bacteria</taxon>
        <taxon>Pseudomonadati</taxon>
        <taxon>Pseudomonadota</taxon>
        <taxon>Betaproteobacteria</taxon>
        <taxon>Burkholderiales</taxon>
        <taxon>Burkholderiaceae</taxon>
        <taxon>Burkholderia</taxon>
        <taxon>pseudomallei group</taxon>
    </lineage>
</organism>
<sequence>MARFAHWTIHRTHGALRRAVYASLLVCASQSAVADDNRYHVKDCMSCHDTAGGHDRAIPVILGQKKGYLVSRLDAFRHPGADGSLMPRLMPAFTPQEIDQLATYLASQRFGLLPSTGAGAGTAGVGFARYQQHCAVCHEQAADSPLLRGQGRAYLVGALRDFVYGRRGMPDRMRDSLNALSADDLNAVIGFLTTSSNRKDQ</sequence>
<evidence type="ECO:0000256" key="4">
    <source>
        <dbReference type="ARBA" id="ARBA00022723"/>
    </source>
</evidence>
<dbReference type="KEGG" id="bhg:I6G56_25810"/>
<feature type="binding site" description="covalent" evidence="8">
    <location>
        <position position="137"/>
    </location>
    <ligand>
        <name>heme c</name>
        <dbReference type="ChEBI" id="CHEBI:61717"/>
        <label>2</label>
    </ligand>
</feature>
<reference evidence="10 11" key="1">
    <citation type="submission" date="2020-12" db="EMBL/GenBank/DDBJ databases">
        <title>FDA dAtabase for Regulatory Grade micrObial Sequences (FDA-ARGOS): Supporting development and validation of Infectious Disease Dx tests.</title>
        <authorList>
            <person name="Nelson B."/>
            <person name="Plummer A."/>
            <person name="Tallon L."/>
            <person name="Sadzewicz L."/>
            <person name="Zhao X."/>
            <person name="Boylan J."/>
            <person name="Ott S."/>
            <person name="Bowen H."/>
            <person name="Vavikolanu K."/>
            <person name="Mehta A."/>
            <person name="Aluvathingal J."/>
            <person name="Nadendla S."/>
            <person name="Myers T."/>
            <person name="Yan Y."/>
            <person name="Sichtig H."/>
        </authorList>
    </citation>
    <scope>NUCLEOTIDE SEQUENCE [LARGE SCALE GENOMIC DNA]</scope>
    <source>
        <strain evidence="10 11">FDAARGOS_899</strain>
    </source>
</reference>
<evidence type="ECO:0000313" key="11">
    <source>
        <dbReference type="Proteomes" id="UP000594943"/>
    </source>
</evidence>
<dbReference type="Proteomes" id="UP000594943">
    <property type="component" value="Chromosome 2"/>
</dbReference>
<keyword evidence="4 9" id="KW-0479">Metal-binding</keyword>
<feature type="binding site" description="axial binding residue" evidence="9">
    <location>
        <position position="48"/>
    </location>
    <ligand>
        <name>heme c</name>
        <dbReference type="ChEBI" id="CHEBI:61717"/>
        <label>1</label>
    </ligand>
    <ligandPart>
        <name>Fe</name>
        <dbReference type="ChEBI" id="CHEBI:18248"/>
    </ligandPart>
</feature>
<evidence type="ECO:0000256" key="7">
    <source>
        <dbReference type="ARBA" id="ARBA00023004"/>
    </source>
</evidence>
<comment type="PTM">
    <text evidence="8">Binds 2 heme c groups covalently per subunit.</text>
</comment>
<dbReference type="AlphaFoldDB" id="A0A7U4SW46"/>
<evidence type="ECO:0000313" key="10">
    <source>
        <dbReference type="EMBL" id="QPS47797.1"/>
    </source>
</evidence>
<accession>A0A7U4SW46</accession>
<dbReference type="GO" id="GO:0005506">
    <property type="term" value="F:iron ion binding"/>
    <property type="evidence" value="ECO:0007669"/>
    <property type="project" value="InterPro"/>
</dbReference>
<dbReference type="RefSeq" id="WP_006029582.1">
    <property type="nucleotide sequence ID" value="NZ_CP013382.1"/>
</dbReference>
<dbReference type="PIRSF" id="PIRSF000005">
    <property type="entry name" value="Cytochrome_c4"/>
    <property type="match status" value="1"/>
</dbReference>
<evidence type="ECO:0000256" key="9">
    <source>
        <dbReference type="PIRSR" id="PIRSR000005-2"/>
    </source>
</evidence>
<feature type="binding site" description="covalent" evidence="8">
    <location>
        <position position="47"/>
    </location>
    <ligand>
        <name>heme c</name>
        <dbReference type="ChEBI" id="CHEBI:61717"/>
        <label>1</label>
    </ligand>
</feature>
<evidence type="ECO:0000256" key="6">
    <source>
        <dbReference type="ARBA" id="ARBA00022982"/>
    </source>
</evidence>
<dbReference type="PROSITE" id="PS51007">
    <property type="entry name" value="CYTC"/>
    <property type="match status" value="2"/>
</dbReference>
<keyword evidence="7 9" id="KW-0408">Iron</keyword>
<accession>A0A7T2U8W6</accession>
<dbReference type="Pfam" id="PF00034">
    <property type="entry name" value="Cytochrom_C"/>
    <property type="match status" value="1"/>
</dbReference>
<dbReference type="GO" id="GO:0042597">
    <property type="term" value="C:periplasmic space"/>
    <property type="evidence" value="ECO:0007669"/>
    <property type="project" value="UniProtKB-SubCell"/>
</dbReference>
<keyword evidence="2" id="KW-0813">Transport</keyword>
<feature type="binding site" description="axial binding residue" evidence="9">
    <location>
        <position position="138"/>
    </location>
    <ligand>
        <name>heme c</name>
        <dbReference type="ChEBI" id="CHEBI:61717"/>
        <label>2</label>
    </ligand>
    <ligandPart>
        <name>Fe</name>
        <dbReference type="ChEBI" id="CHEBI:18248"/>
    </ligandPart>
</feature>
<evidence type="ECO:0000256" key="2">
    <source>
        <dbReference type="ARBA" id="ARBA00022448"/>
    </source>
</evidence>
<dbReference type="EMBL" id="CP065687">
    <property type="protein sequence ID" value="QPS47797.1"/>
    <property type="molecule type" value="Genomic_DNA"/>
</dbReference>
<evidence type="ECO:0000256" key="1">
    <source>
        <dbReference type="ARBA" id="ARBA00004418"/>
    </source>
</evidence>
<evidence type="ECO:0000256" key="5">
    <source>
        <dbReference type="ARBA" id="ARBA00022764"/>
    </source>
</evidence>
<name>A0A7U4SW46_9BURK</name>
<feature type="binding site" description="covalent" evidence="8">
    <location>
        <position position="134"/>
    </location>
    <ligand>
        <name>heme c</name>
        <dbReference type="ChEBI" id="CHEBI:61717"/>
        <label>2</label>
    </ligand>
</feature>
<dbReference type="Gene3D" id="1.10.760.10">
    <property type="entry name" value="Cytochrome c-like domain"/>
    <property type="match status" value="2"/>
</dbReference>
<dbReference type="Pfam" id="PF13442">
    <property type="entry name" value="Cytochrome_CBB3"/>
    <property type="match status" value="1"/>
</dbReference>
<dbReference type="InterPro" id="IPR024167">
    <property type="entry name" value="Cytochrome_c4-like"/>
</dbReference>
<proteinExistence type="predicted"/>
<keyword evidence="5" id="KW-0574">Periplasm</keyword>
<feature type="binding site" description="axial binding residue" evidence="9">
    <location>
        <position position="173"/>
    </location>
    <ligand>
        <name>heme c</name>
        <dbReference type="ChEBI" id="CHEBI:61717"/>
        <label>2</label>
    </ligand>
    <ligandPart>
        <name>Fe</name>
        <dbReference type="ChEBI" id="CHEBI:18248"/>
    </ligandPart>
</feature>
<evidence type="ECO:0000256" key="3">
    <source>
        <dbReference type="ARBA" id="ARBA00022617"/>
    </source>
</evidence>
<feature type="binding site" description="axial binding residue" evidence="9">
    <location>
        <position position="86"/>
    </location>
    <ligand>
        <name>heme c</name>
        <dbReference type="ChEBI" id="CHEBI:61717"/>
        <label>1</label>
    </ligand>
    <ligandPart>
        <name>Fe</name>
        <dbReference type="ChEBI" id="CHEBI:18248"/>
    </ligandPart>
</feature>
<feature type="binding site" description="covalent" evidence="8">
    <location>
        <position position="44"/>
    </location>
    <ligand>
        <name>heme c</name>
        <dbReference type="ChEBI" id="CHEBI:61717"/>
        <label>1</label>
    </ligand>
</feature>
<dbReference type="GO" id="GO:0009055">
    <property type="term" value="F:electron transfer activity"/>
    <property type="evidence" value="ECO:0007669"/>
    <property type="project" value="InterPro"/>
</dbReference>
<protein>
    <submittedName>
        <fullName evidence="10">C-type cytochrome</fullName>
    </submittedName>
</protein>
<evidence type="ECO:0000256" key="8">
    <source>
        <dbReference type="PIRSR" id="PIRSR000005-1"/>
    </source>
</evidence>
<dbReference type="InterPro" id="IPR036909">
    <property type="entry name" value="Cyt_c-like_dom_sf"/>
</dbReference>
<keyword evidence="6" id="KW-0249">Electron transport</keyword>
<keyword evidence="3 8" id="KW-0349">Heme</keyword>
<comment type="subcellular location">
    <subcellularLocation>
        <location evidence="1">Periplasm</location>
    </subcellularLocation>
</comment>
<dbReference type="PANTHER" id="PTHR33751:SF9">
    <property type="entry name" value="CYTOCHROME C4"/>
    <property type="match status" value="1"/>
</dbReference>
<dbReference type="PANTHER" id="PTHR33751">
    <property type="entry name" value="CBB3-TYPE CYTOCHROME C OXIDASE SUBUNIT FIXP"/>
    <property type="match status" value="1"/>
</dbReference>
<gene>
    <name evidence="10" type="ORF">I6G56_25810</name>
</gene>
<dbReference type="InterPro" id="IPR009056">
    <property type="entry name" value="Cyt_c-like_dom"/>
</dbReference>